<proteinExistence type="predicted"/>
<dbReference type="EMBL" id="OBDO01000001">
    <property type="protein sequence ID" value="SNX95257.1"/>
    <property type="molecule type" value="Genomic_DNA"/>
</dbReference>
<evidence type="ECO:0000313" key="2">
    <source>
        <dbReference type="Proteomes" id="UP000219514"/>
    </source>
</evidence>
<gene>
    <name evidence="1" type="ORF">SAMN06893097_1011065</name>
</gene>
<evidence type="ECO:0000313" key="1">
    <source>
        <dbReference type="EMBL" id="SNX95257.1"/>
    </source>
</evidence>
<keyword evidence="2" id="KW-1185">Reference proteome</keyword>
<accession>A0A285E8B8</accession>
<reference evidence="1 2" key="1">
    <citation type="submission" date="2017-09" db="EMBL/GenBank/DDBJ databases">
        <authorList>
            <person name="Ehlers B."/>
            <person name="Leendertz F.H."/>
        </authorList>
    </citation>
    <scope>NUCLEOTIDE SEQUENCE [LARGE SCALE GENOMIC DNA]</scope>
    <source>
        <strain evidence="1 2">DSM 46844</strain>
    </source>
</reference>
<organism evidence="1 2">
    <name type="scientific">Geodermatophilus sabuli</name>
    <dbReference type="NCBI Taxonomy" id="1564158"/>
    <lineage>
        <taxon>Bacteria</taxon>
        <taxon>Bacillati</taxon>
        <taxon>Actinomycetota</taxon>
        <taxon>Actinomycetes</taxon>
        <taxon>Geodermatophilales</taxon>
        <taxon>Geodermatophilaceae</taxon>
        <taxon>Geodermatophilus</taxon>
    </lineage>
</organism>
<dbReference type="Proteomes" id="UP000219514">
    <property type="component" value="Unassembled WGS sequence"/>
</dbReference>
<dbReference type="AlphaFoldDB" id="A0A285E8B8"/>
<dbReference type="RefSeq" id="WP_143426566.1">
    <property type="nucleotide sequence ID" value="NZ_JACHXB010000001.1"/>
</dbReference>
<dbReference type="OrthoDB" id="3575547at2"/>
<name>A0A285E8B8_9ACTN</name>
<sequence>MDLRVVVFNRIVQDAVLRRLLVNHADRVESGRDPQTGASGCAFLVLRWLRSDEPSASAGCEVLVARAHVPGQQPDPGGRLDHLLLRLEVALCAEVGDDALAIRGLGSSPHAVRGPSDTLARSATFVVVPAPSRLDGERELALVPWPGRAGADAGGLAVPSGAVSSLN</sequence>
<protein>
    <submittedName>
        <fullName evidence="1">Uncharacterized protein</fullName>
    </submittedName>
</protein>